<evidence type="ECO:0000256" key="7">
    <source>
        <dbReference type="ARBA" id="ARBA00023316"/>
    </source>
</evidence>
<dbReference type="InterPro" id="IPR011050">
    <property type="entry name" value="Pectin_lyase_fold/virulence"/>
</dbReference>
<comment type="caution">
    <text evidence="11">The sequence shown here is derived from an EMBL/GenBank/DDBJ whole genome shotgun (WGS) entry which is preliminary data.</text>
</comment>
<feature type="chain" id="PRO_5046184078" description="Exopolygalacturonase-like" evidence="10">
    <location>
        <begin position="23"/>
        <end position="423"/>
    </location>
</feature>
<dbReference type="Pfam" id="PF00295">
    <property type="entry name" value="Glyco_hydro_28"/>
    <property type="match status" value="2"/>
</dbReference>
<dbReference type="Gene3D" id="2.160.20.10">
    <property type="entry name" value="Single-stranded right-handed beta-helix, Pectin lyase-like"/>
    <property type="match status" value="2"/>
</dbReference>
<evidence type="ECO:0000313" key="11">
    <source>
        <dbReference type="EMBL" id="KAJ9162894.1"/>
    </source>
</evidence>
<keyword evidence="6 9" id="KW-0326">Glycosidase</keyword>
<evidence type="ECO:0000256" key="5">
    <source>
        <dbReference type="ARBA" id="ARBA00022801"/>
    </source>
</evidence>
<evidence type="ECO:0000256" key="3">
    <source>
        <dbReference type="ARBA" id="ARBA00022512"/>
    </source>
</evidence>
<dbReference type="PROSITE" id="PS00502">
    <property type="entry name" value="POLYGALACTURONASE"/>
    <property type="match status" value="1"/>
</dbReference>
<dbReference type="Proteomes" id="UP001174677">
    <property type="component" value="Chromosome 13"/>
</dbReference>
<keyword evidence="12" id="KW-1185">Reference proteome</keyword>
<keyword evidence="5 9" id="KW-0378">Hydrolase</keyword>
<keyword evidence="4" id="KW-0964">Secreted</keyword>
<name>A0ABQ9LA80_HEVBR</name>
<accession>A0ABQ9LA80</accession>
<evidence type="ECO:0000256" key="1">
    <source>
        <dbReference type="ARBA" id="ARBA00004191"/>
    </source>
</evidence>
<organism evidence="11 12">
    <name type="scientific">Hevea brasiliensis</name>
    <name type="common">Para rubber tree</name>
    <name type="synonym">Siphonia brasiliensis</name>
    <dbReference type="NCBI Taxonomy" id="3981"/>
    <lineage>
        <taxon>Eukaryota</taxon>
        <taxon>Viridiplantae</taxon>
        <taxon>Streptophyta</taxon>
        <taxon>Embryophyta</taxon>
        <taxon>Tracheophyta</taxon>
        <taxon>Spermatophyta</taxon>
        <taxon>Magnoliopsida</taxon>
        <taxon>eudicotyledons</taxon>
        <taxon>Gunneridae</taxon>
        <taxon>Pentapetalae</taxon>
        <taxon>rosids</taxon>
        <taxon>fabids</taxon>
        <taxon>Malpighiales</taxon>
        <taxon>Euphorbiaceae</taxon>
        <taxon>Crotonoideae</taxon>
        <taxon>Micrandreae</taxon>
        <taxon>Hevea</taxon>
    </lineage>
</organism>
<sequence>MGLKIHVYVISLVLFFFDASGAQSNTFNVRKYGARADARSDTSKALWSAWKEACAAVGSSKIMIPKGTYLLGVVDLKGPCKGAMHLEVQGTFIAPISPNAHKKASWITFAYIDRLTLSGGGTFDGRGEIAWKQNNCGQKPKCKSLPISLRFDFVTNSIVRDVTSLDSKNFHVNVMGSENVTFHHFTVIAPGHSINTDGIHIGRSKRINIIDSDIITGHTTNNSINTDGIHIGRSKRINIIDSDIITGDDCISIGDGSQQIRITKVRCGQGHGISVGSLGKYEKEDPVVGVFVRNCTVYDTDNGVRIKTWPALHGGIASDMHFEDIIMKNVSNPILIDQVYCPWNQCNPKIPSKVKINNVSFKNIQGSSTTPIAIRLNCSSIVPCEKVELANINLKYIGADGPIKSLCANVKPRLIGQSIPPGC</sequence>
<dbReference type="SUPFAM" id="SSF51126">
    <property type="entry name" value="Pectin lyase-like"/>
    <property type="match status" value="2"/>
</dbReference>
<dbReference type="InterPro" id="IPR000743">
    <property type="entry name" value="Glyco_hydro_28"/>
</dbReference>
<evidence type="ECO:0000256" key="9">
    <source>
        <dbReference type="RuleBase" id="RU361169"/>
    </source>
</evidence>
<comment type="subcellular location">
    <subcellularLocation>
        <location evidence="1">Secreted</location>
        <location evidence="1">Cell wall</location>
    </subcellularLocation>
</comment>
<feature type="active site" evidence="8">
    <location>
        <position position="271"/>
    </location>
</feature>
<comment type="similarity">
    <text evidence="2 9">Belongs to the glycosyl hydrolase 28 family.</text>
</comment>
<dbReference type="PANTHER" id="PTHR31375">
    <property type="match status" value="1"/>
</dbReference>
<keyword evidence="10" id="KW-0732">Signal</keyword>
<evidence type="ECO:0000256" key="2">
    <source>
        <dbReference type="ARBA" id="ARBA00008834"/>
    </source>
</evidence>
<evidence type="ECO:0000256" key="8">
    <source>
        <dbReference type="PROSITE-ProRule" id="PRU10052"/>
    </source>
</evidence>
<dbReference type="InterPro" id="IPR012334">
    <property type="entry name" value="Pectin_lyas_fold"/>
</dbReference>
<keyword evidence="3" id="KW-0134">Cell wall</keyword>
<feature type="signal peptide" evidence="10">
    <location>
        <begin position="1"/>
        <end position="22"/>
    </location>
</feature>
<evidence type="ECO:0008006" key="13">
    <source>
        <dbReference type="Google" id="ProtNLM"/>
    </source>
</evidence>
<gene>
    <name evidence="11" type="ORF">P3X46_022631</name>
</gene>
<dbReference type="SMART" id="SM00710">
    <property type="entry name" value="PbH1"/>
    <property type="match status" value="7"/>
</dbReference>
<evidence type="ECO:0000256" key="6">
    <source>
        <dbReference type="ARBA" id="ARBA00023295"/>
    </source>
</evidence>
<dbReference type="EMBL" id="JARPOI010000013">
    <property type="protein sequence ID" value="KAJ9162894.1"/>
    <property type="molecule type" value="Genomic_DNA"/>
</dbReference>
<evidence type="ECO:0000313" key="12">
    <source>
        <dbReference type="Proteomes" id="UP001174677"/>
    </source>
</evidence>
<reference evidence="11" key="1">
    <citation type="journal article" date="2023" name="Plant Biotechnol. J.">
        <title>Chromosome-level wild Hevea brasiliensis genome provides new tools for genomic-assisted breeding and valuable loci to elevate rubber yield.</title>
        <authorList>
            <person name="Cheng H."/>
            <person name="Song X."/>
            <person name="Hu Y."/>
            <person name="Wu T."/>
            <person name="Yang Q."/>
            <person name="An Z."/>
            <person name="Feng S."/>
            <person name="Deng Z."/>
            <person name="Wu W."/>
            <person name="Zeng X."/>
            <person name="Tu M."/>
            <person name="Wang X."/>
            <person name="Huang H."/>
        </authorList>
    </citation>
    <scope>NUCLEOTIDE SEQUENCE</scope>
    <source>
        <strain evidence="11">MT/VB/25A 57/8</strain>
    </source>
</reference>
<evidence type="ECO:0000256" key="4">
    <source>
        <dbReference type="ARBA" id="ARBA00022525"/>
    </source>
</evidence>
<protein>
    <recommendedName>
        <fullName evidence="13">Exopolygalacturonase-like</fullName>
    </recommendedName>
</protein>
<evidence type="ECO:0000256" key="10">
    <source>
        <dbReference type="SAM" id="SignalP"/>
    </source>
</evidence>
<proteinExistence type="inferred from homology"/>
<dbReference type="InterPro" id="IPR006626">
    <property type="entry name" value="PbH1"/>
</dbReference>
<keyword evidence="7" id="KW-0961">Cell wall biogenesis/degradation</keyword>